<dbReference type="EC" id="2.7.7.65" evidence="3"/>
<evidence type="ECO:0000256" key="1">
    <source>
        <dbReference type="SAM" id="Coils"/>
    </source>
</evidence>
<feature type="domain" description="GGDEF" evidence="2">
    <location>
        <begin position="255"/>
        <end position="388"/>
    </location>
</feature>
<dbReference type="Pfam" id="PF13185">
    <property type="entry name" value="GAF_2"/>
    <property type="match status" value="1"/>
</dbReference>
<dbReference type="InterPro" id="IPR000160">
    <property type="entry name" value="GGDEF_dom"/>
</dbReference>
<feature type="coiled-coil region" evidence="1">
    <location>
        <begin position="19"/>
        <end position="46"/>
    </location>
</feature>
<keyword evidence="3" id="KW-0548">Nucleotidyltransferase</keyword>
<dbReference type="InterPro" id="IPR003018">
    <property type="entry name" value="GAF"/>
</dbReference>
<dbReference type="AlphaFoldDB" id="A0A6G7GU86"/>
<dbReference type="InterPro" id="IPR029016">
    <property type="entry name" value="GAF-like_dom_sf"/>
</dbReference>
<gene>
    <name evidence="3" type="ORF">KsCSTR_36420</name>
</gene>
<dbReference type="InterPro" id="IPR043128">
    <property type="entry name" value="Rev_trsase/Diguanyl_cyclase"/>
</dbReference>
<accession>A0A6G7GU86</accession>
<evidence type="ECO:0000313" key="4">
    <source>
        <dbReference type="Proteomes" id="UP000501926"/>
    </source>
</evidence>
<dbReference type="SUPFAM" id="SSF55073">
    <property type="entry name" value="Nucleotide cyclase"/>
    <property type="match status" value="1"/>
</dbReference>
<dbReference type="Gene3D" id="3.30.70.270">
    <property type="match status" value="1"/>
</dbReference>
<name>A0A6G7GU86_KUEST</name>
<dbReference type="GO" id="GO:0052621">
    <property type="term" value="F:diguanylate cyclase activity"/>
    <property type="evidence" value="ECO:0007669"/>
    <property type="project" value="UniProtKB-EC"/>
</dbReference>
<evidence type="ECO:0000259" key="2">
    <source>
        <dbReference type="PROSITE" id="PS50887"/>
    </source>
</evidence>
<dbReference type="Proteomes" id="UP000501926">
    <property type="component" value="Chromosome"/>
</dbReference>
<dbReference type="NCBIfam" id="TIGR00254">
    <property type="entry name" value="GGDEF"/>
    <property type="match status" value="1"/>
</dbReference>
<keyword evidence="1" id="KW-0175">Coiled coil</keyword>
<evidence type="ECO:0000313" key="3">
    <source>
        <dbReference type="EMBL" id="QII13021.1"/>
    </source>
</evidence>
<dbReference type="InterPro" id="IPR029787">
    <property type="entry name" value="Nucleotide_cyclase"/>
</dbReference>
<dbReference type="PANTHER" id="PTHR46663:SF3">
    <property type="entry name" value="SLL0267 PROTEIN"/>
    <property type="match status" value="1"/>
</dbReference>
<dbReference type="InterPro" id="IPR052163">
    <property type="entry name" value="DGC-Regulatory_Protein"/>
</dbReference>
<dbReference type="FunFam" id="3.30.70.270:FF:000001">
    <property type="entry name" value="Diguanylate cyclase domain protein"/>
    <property type="match status" value="1"/>
</dbReference>
<organism evidence="3 4">
    <name type="scientific">Kuenenia stuttgartiensis</name>
    <dbReference type="NCBI Taxonomy" id="174633"/>
    <lineage>
        <taxon>Bacteria</taxon>
        <taxon>Pseudomonadati</taxon>
        <taxon>Planctomycetota</taxon>
        <taxon>Candidatus Brocadiia</taxon>
        <taxon>Candidatus Brocadiales</taxon>
        <taxon>Candidatus Brocadiaceae</taxon>
        <taxon>Candidatus Kuenenia</taxon>
    </lineage>
</organism>
<dbReference type="Gene3D" id="3.30.450.40">
    <property type="match status" value="1"/>
</dbReference>
<dbReference type="SUPFAM" id="SSF55781">
    <property type="entry name" value="GAF domain-like"/>
    <property type="match status" value="1"/>
</dbReference>
<protein>
    <submittedName>
        <fullName evidence="3">Putative diguanylate cyclase</fullName>
        <ecNumber evidence="3">2.7.7.65</ecNumber>
    </submittedName>
</protein>
<dbReference type="SMART" id="SM00267">
    <property type="entry name" value="GGDEF"/>
    <property type="match status" value="1"/>
</dbReference>
<dbReference type="PROSITE" id="PS50887">
    <property type="entry name" value="GGDEF"/>
    <property type="match status" value="1"/>
</dbReference>
<dbReference type="CDD" id="cd01949">
    <property type="entry name" value="GGDEF"/>
    <property type="match status" value="1"/>
</dbReference>
<keyword evidence="3" id="KW-0808">Transferase</keyword>
<proteinExistence type="predicted"/>
<dbReference type="EMBL" id="CP049055">
    <property type="protein sequence ID" value="QII13021.1"/>
    <property type="molecule type" value="Genomic_DNA"/>
</dbReference>
<dbReference type="Pfam" id="PF00990">
    <property type="entry name" value="GGDEF"/>
    <property type="match status" value="1"/>
</dbReference>
<dbReference type="SMART" id="SM00065">
    <property type="entry name" value="GAF"/>
    <property type="match status" value="1"/>
</dbReference>
<dbReference type="RefSeq" id="WP_164995303.1">
    <property type="nucleotide sequence ID" value="NZ_CP049055.1"/>
</dbReference>
<dbReference type="PANTHER" id="PTHR46663">
    <property type="entry name" value="DIGUANYLATE CYCLASE DGCT-RELATED"/>
    <property type="match status" value="1"/>
</dbReference>
<sequence>MDIKDKTNTAGSMDEIKTKQQLIEEIKILRQKLSEYETRQLKVEQAEEAAAWEAKANAALVDLSKALVKPENSIESLSALVLEYAKCLTNSPVGYVGYIDKQTNSFVSPAITPEVSKIFNIPEGNIGVDEFQGLWGWVLENKKPLLSSDPLNDARSEASLNKNASLKHFLSAPAMLGEIIVGQITVGNAANGYSGKDIQLLERIAILYAIAVQHLWTQEVITHMAYFDEITNFPNRRLFNDRLYVAISNANRYRQRLAVMFLDLDGFKEVNDAFGHQTGDQLLREIAYRLNQTVRKSDTIARMGGDEFTVLLTQVEHESNIISVADKILEAVRQPVVLDGNTISITISIGIAQYPDNGKDVNTLLKSADIALYRAKESGKNNYQFSSFSEDSLRGECV</sequence>
<reference evidence="3 4" key="1">
    <citation type="submission" date="2020-02" db="EMBL/GenBank/DDBJ databases">
        <title>Newly sequenced genome of strain CSTR1 showed variability in Candidatus Kuenenia stuttgartiensis genomes.</title>
        <authorList>
            <person name="Ding C."/>
            <person name="Adrian L."/>
        </authorList>
    </citation>
    <scope>NUCLEOTIDE SEQUENCE [LARGE SCALE GENOMIC DNA]</scope>
    <source>
        <strain evidence="3 4">CSTR1</strain>
    </source>
</reference>